<dbReference type="PANTHER" id="PTHR43165">
    <property type="entry name" value="METALLOPHOSPHOESTERASE"/>
    <property type="match status" value="1"/>
</dbReference>
<evidence type="ECO:0000313" key="4">
    <source>
        <dbReference type="EMBL" id="TCV89550.1"/>
    </source>
</evidence>
<dbReference type="RefSeq" id="WP_124948313.1">
    <property type="nucleotide sequence ID" value="NZ_BHVT01000081.1"/>
</dbReference>
<dbReference type="Pfam" id="PF12850">
    <property type="entry name" value="Metallophos_2"/>
    <property type="match status" value="1"/>
</dbReference>
<dbReference type="Gene3D" id="3.60.21.10">
    <property type="match status" value="1"/>
</dbReference>
<evidence type="ECO:0000313" key="5">
    <source>
        <dbReference type="Proteomes" id="UP000295367"/>
    </source>
</evidence>
<reference evidence="4 5" key="1">
    <citation type="submission" date="2019-03" db="EMBL/GenBank/DDBJ databases">
        <title>Genomic Encyclopedia of Type Strains, Phase IV (KMG-IV): sequencing the most valuable type-strain genomes for metagenomic binning, comparative biology and taxonomic classification.</title>
        <authorList>
            <person name="Goeker M."/>
        </authorList>
    </citation>
    <scope>NUCLEOTIDE SEQUENCE [LARGE SCALE GENOMIC DNA]</scope>
    <source>
        <strain evidence="4 5">DSM 100309</strain>
    </source>
</reference>
<dbReference type="InterPro" id="IPR053193">
    <property type="entry name" value="MetalloPDE_YfcE-like"/>
</dbReference>
<dbReference type="NCBIfam" id="TIGR00040">
    <property type="entry name" value="yfcE"/>
    <property type="match status" value="1"/>
</dbReference>
<dbReference type="Proteomes" id="UP000295367">
    <property type="component" value="Unassembled WGS sequence"/>
</dbReference>
<dbReference type="EMBL" id="SMCO01000002">
    <property type="protein sequence ID" value="TCV89550.1"/>
    <property type="molecule type" value="Genomic_DNA"/>
</dbReference>
<dbReference type="InterPro" id="IPR029052">
    <property type="entry name" value="Metallo-depent_PP-like"/>
</dbReference>
<organism evidence="4 5">
    <name type="scientific">Sulfurirhabdus autotrophica</name>
    <dbReference type="NCBI Taxonomy" id="1706046"/>
    <lineage>
        <taxon>Bacteria</taxon>
        <taxon>Pseudomonadati</taxon>
        <taxon>Pseudomonadota</taxon>
        <taxon>Betaproteobacteria</taxon>
        <taxon>Nitrosomonadales</taxon>
        <taxon>Sulfuricellaceae</taxon>
        <taxon>Sulfurirhabdus</taxon>
    </lineage>
</organism>
<dbReference type="GO" id="GO:0016787">
    <property type="term" value="F:hydrolase activity"/>
    <property type="evidence" value="ECO:0007669"/>
    <property type="project" value="UniProtKB-UniRule"/>
</dbReference>
<dbReference type="SUPFAM" id="SSF56300">
    <property type="entry name" value="Metallo-dependent phosphatases"/>
    <property type="match status" value="1"/>
</dbReference>
<evidence type="ECO:0000259" key="3">
    <source>
        <dbReference type="Pfam" id="PF12850"/>
    </source>
</evidence>
<gene>
    <name evidence="4" type="ORF">EDC63_10268</name>
</gene>
<evidence type="ECO:0000256" key="1">
    <source>
        <dbReference type="ARBA" id="ARBA00008950"/>
    </source>
</evidence>
<comment type="caution">
    <text evidence="4">The sequence shown here is derived from an EMBL/GenBank/DDBJ whole genome shotgun (WGS) entry which is preliminary data.</text>
</comment>
<keyword evidence="2" id="KW-0479">Metal-binding</keyword>
<evidence type="ECO:0000256" key="2">
    <source>
        <dbReference type="RuleBase" id="RU362039"/>
    </source>
</evidence>
<sequence>MKICVLSDSHDNRRLMVAAAVEAKAHGAEVILHCGDVVAPSSLLGLKKVGLPIHVIHGNNTGDLFMMHKVAHESNGLIHYYGQDTGIVLGGRNIFIVHYPHYARAMACTGDWDLVCCGHDHRAEISLVPTIKGGKTLMVNPGTVAGLGAPPTYVLGDLETMEFSVFDVPADAEVANAGSSTSERSPEASTTNS</sequence>
<name>A0A4R3YC45_9PROT</name>
<feature type="domain" description="Calcineurin-like phosphoesterase" evidence="3">
    <location>
        <begin position="1"/>
        <end position="160"/>
    </location>
</feature>
<dbReference type="AlphaFoldDB" id="A0A4R3YC45"/>
<dbReference type="OrthoDB" id="9785951at2"/>
<dbReference type="InterPro" id="IPR000979">
    <property type="entry name" value="Phosphodiesterase_MJ0936/Vps29"/>
</dbReference>
<protein>
    <recommendedName>
        <fullName evidence="2">Phosphoesterase</fullName>
        <ecNumber evidence="2">3.1.4.-</ecNumber>
    </recommendedName>
</protein>
<comment type="similarity">
    <text evidence="1 2">Belongs to the metallophosphoesterase superfamily. YfcE family.</text>
</comment>
<dbReference type="PANTHER" id="PTHR43165:SF1">
    <property type="entry name" value="PHOSPHODIESTERASE MJ0936"/>
    <property type="match status" value="1"/>
</dbReference>
<dbReference type="GO" id="GO:0046872">
    <property type="term" value="F:metal ion binding"/>
    <property type="evidence" value="ECO:0007669"/>
    <property type="project" value="UniProtKB-KW"/>
</dbReference>
<proteinExistence type="inferred from homology"/>
<comment type="cofactor">
    <cofactor evidence="2">
        <name>a divalent metal cation</name>
        <dbReference type="ChEBI" id="CHEBI:60240"/>
    </cofactor>
</comment>
<dbReference type="InterPro" id="IPR024654">
    <property type="entry name" value="Calcineurin-like_PHP_lpxH"/>
</dbReference>
<accession>A0A4R3YC45</accession>
<keyword evidence="5" id="KW-1185">Reference proteome</keyword>
<dbReference type="EC" id="3.1.4.-" evidence="2"/>